<reference evidence="1" key="1">
    <citation type="submission" date="2021-06" db="EMBL/GenBank/DDBJ databases">
        <authorList>
            <person name="Kallberg Y."/>
            <person name="Tangrot J."/>
            <person name="Rosling A."/>
        </authorList>
    </citation>
    <scope>NUCLEOTIDE SEQUENCE</scope>
    <source>
        <strain evidence="1">FL130A</strain>
    </source>
</reference>
<keyword evidence="2" id="KW-1185">Reference proteome</keyword>
<sequence length="111" mass="13113">NFAKDINSNRQDNYKKCYQSDISTSKDKKKAIKWRLESAKELQNLIEINSAIIETKIIILEPKNNKKLWLEILVRKTIIIETKVYRTFRCLLLQQPTRYIFDPGGTILLEN</sequence>
<proteinExistence type="predicted"/>
<dbReference type="Proteomes" id="UP000789508">
    <property type="component" value="Unassembled WGS sequence"/>
</dbReference>
<gene>
    <name evidence="1" type="ORF">ALEPTO_LOCUS11846</name>
</gene>
<organism evidence="1 2">
    <name type="scientific">Ambispora leptoticha</name>
    <dbReference type="NCBI Taxonomy" id="144679"/>
    <lineage>
        <taxon>Eukaryota</taxon>
        <taxon>Fungi</taxon>
        <taxon>Fungi incertae sedis</taxon>
        <taxon>Mucoromycota</taxon>
        <taxon>Glomeromycotina</taxon>
        <taxon>Glomeromycetes</taxon>
        <taxon>Archaeosporales</taxon>
        <taxon>Ambisporaceae</taxon>
        <taxon>Ambispora</taxon>
    </lineage>
</organism>
<comment type="caution">
    <text evidence="1">The sequence shown here is derived from an EMBL/GenBank/DDBJ whole genome shotgun (WGS) entry which is preliminary data.</text>
</comment>
<name>A0A9N9N7H6_9GLOM</name>
<dbReference type="EMBL" id="CAJVPS010021860">
    <property type="protein sequence ID" value="CAG8708988.1"/>
    <property type="molecule type" value="Genomic_DNA"/>
</dbReference>
<accession>A0A9N9N7H6</accession>
<dbReference type="AlphaFoldDB" id="A0A9N9N7H6"/>
<evidence type="ECO:0000313" key="1">
    <source>
        <dbReference type="EMBL" id="CAG8708988.1"/>
    </source>
</evidence>
<feature type="non-terminal residue" evidence="1">
    <location>
        <position position="1"/>
    </location>
</feature>
<protein>
    <submittedName>
        <fullName evidence="1">1635_t:CDS:1</fullName>
    </submittedName>
</protein>
<evidence type="ECO:0000313" key="2">
    <source>
        <dbReference type="Proteomes" id="UP000789508"/>
    </source>
</evidence>